<dbReference type="Pfam" id="PF04613">
    <property type="entry name" value="LpxD"/>
    <property type="match status" value="1"/>
</dbReference>
<keyword evidence="9" id="KW-1185">Reference proteome</keyword>
<dbReference type="CDD" id="cd03352">
    <property type="entry name" value="LbH_LpxD"/>
    <property type="match status" value="1"/>
</dbReference>
<dbReference type="InterPro" id="IPR007691">
    <property type="entry name" value="LpxD"/>
</dbReference>
<dbReference type="EMBL" id="BAAAFH010000022">
    <property type="protein sequence ID" value="GAA0876417.1"/>
    <property type="molecule type" value="Genomic_DNA"/>
</dbReference>
<evidence type="ECO:0000256" key="5">
    <source>
        <dbReference type="ARBA" id="ARBA00023098"/>
    </source>
</evidence>
<evidence type="ECO:0000256" key="2">
    <source>
        <dbReference type="ARBA" id="ARBA00022556"/>
    </source>
</evidence>
<dbReference type="Gene3D" id="3.40.1390.10">
    <property type="entry name" value="MurE/MurF, N-terminal domain"/>
    <property type="match status" value="1"/>
</dbReference>
<proteinExistence type="predicted"/>
<keyword evidence="6" id="KW-0012">Acyltransferase</keyword>
<feature type="domain" description="UDP-3-O-[3-hydroxymyristoyl] glucosamine N-acyltransferase non-repeat region" evidence="7">
    <location>
        <begin position="25"/>
        <end position="91"/>
    </location>
</feature>
<evidence type="ECO:0000313" key="8">
    <source>
        <dbReference type="EMBL" id="GAA0876417.1"/>
    </source>
</evidence>
<dbReference type="PANTHER" id="PTHR43378:SF2">
    <property type="entry name" value="UDP-3-O-ACYLGLUCOSAMINE N-ACYLTRANSFERASE 1, MITOCHONDRIAL-RELATED"/>
    <property type="match status" value="1"/>
</dbReference>
<keyword evidence="5" id="KW-0443">Lipid metabolism</keyword>
<evidence type="ECO:0000256" key="3">
    <source>
        <dbReference type="ARBA" id="ARBA00022679"/>
    </source>
</evidence>
<comment type="caution">
    <text evidence="8">The sequence shown here is derived from an EMBL/GenBank/DDBJ whole genome shotgun (WGS) entry which is preliminary data.</text>
</comment>
<dbReference type="Pfam" id="PF00132">
    <property type="entry name" value="Hexapep"/>
    <property type="match status" value="2"/>
</dbReference>
<dbReference type="InterPro" id="IPR011004">
    <property type="entry name" value="Trimer_LpxA-like_sf"/>
</dbReference>
<dbReference type="PANTHER" id="PTHR43378">
    <property type="entry name" value="UDP-3-O-ACYLGLUCOSAMINE N-ACYLTRANSFERASE"/>
    <property type="match status" value="1"/>
</dbReference>
<evidence type="ECO:0000256" key="1">
    <source>
        <dbReference type="ARBA" id="ARBA00022516"/>
    </source>
</evidence>
<name>A0ABP3Y615_9FLAO</name>
<evidence type="ECO:0000256" key="6">
    <source>
        <dbReference type="ARBA" id="ARBA00023315"/>
    </source>
</evidence>
<dbReference type="SUPFAM" id="SSF51161">
    <property type="entry name" value="Trimeric LpxA-like enzymes"/>
    <property type="match status" value="1"/>
</dbReference>
<keyword evidence="3" id="KW-0808">Transferase</keyword>
<keyword evidence="4" id="KW-0677">Repeat</keyword>
<dbReference type="InterPro" id="IPR020573">
    <property type="entry name" value="UDP_GlcNAc_AcTrfase_non-rep"/>
</dbReference>
<organism evidence="8 9">
    <name type="scientific">Wandonia haliotis</name>
    <dbReference type="NCBI Taxonomy" id="574963"/>
    <lineage>
        <taxon>Bacteria</taxon>
        <taxon>Pseudomonadati</taxon>
        <taxon>Bacteroidota</taxon>
        <taxon>Flavobacteriia</taxon>
        <taxon>Flavobacteriales</taxon>
        <taxon>Crocinitomicaceae</taxon>
        <taxon>Wandonia</taxon>
    </lineage>
</organism>
<dbReference type="RefSeq" id="WP_343789201.1">
    <property type="nucleotide sequence ID" value="NZ_BAAAFH010000022.1"/>
</dbReference>
<evidence type="ECO:0000256" key="4">
    <source>
        <dbReference type="ARBA" id="ARBA00022737"/>
    </source>
</evidence>
<dbReference type="Gene3D" id="2.160.10.10">
    <property type="entry name" value="Hexapeptide repeat proteins"/>
    <property type="match status" value="1"/>
</dbReference>
<evidence type="ECO:0000313" key="9">
    <source>
        <dbReference type="Proteomes" id="UP001501126"/>
    </source>
</evidence>
<reference evidence="9" key="1">
    <citation type="journal article" date="2019" name="Int. J. Syst. Evol. Microbiol.">
        <title>The Global Catalogue of Microorganisms (GCM) 10K type strain sequencing project: providing services to taxonomists for standard genome sequencing and annotation.</title>
        <authorList>
            <consortium name="The Broad Institute Genomics Platform"/>
            <consortium name="The Broad Institute Genome Sequencing Center for Infectious Disease"/>
            <person name="Wu L."/>
            <person name="Ma J."/>
        </authorList>
    </citation>
    <scope>NUCLEOTIDE SEQUENCE [LARGE SCALE GENOMIC DNA]</scope>
    <source>
        <strain evidence="9">JCM 16083</strain>
    </source>
</reference>
<accession>A0ABP3Y615</accession>
<sequence length="308" mass="33084">MKLAKPTTLKEVAEFLGCRFTGNPDHEITGINEIHKVVPGDIVFVDFEKYYKKALESAATTILIDKEVECPEGKGLLISESPFDDFNKLTRYYNPERFSYTSVSETAAIDPSAEIGANVVIGANVSVGKNTIIFPGAVIEQDSIIGDNVVIGPNSVIGHYAFYYKKKTDGFDRMYSCGRTIIEDDVEIGALCTIDRGVSGDTVIGAGSKLDNQVHIGHDTVVGKKCLFAANVGVAGCVTIQDRVTLWGQVGVASDILIGEGAVVLAQSGINKSLEGGKTYFGSPAGEARVKFREIAAIKRIPEILENL</sequence>
<gene>
    <name evidence="8" type="ORF">GCM10009118_28270</name>
</gene>
<keyword evidence="1" id="KW-0444">Lipid biosynthesis</keyword>
<keyword evidence="2" id="KW-0441">Lipid A biosynthesis</keyword>
<dbReference type="InterPro" id="IPR001451">
    <property type="entry name" value="Hexapep"/>
</dbReference>
<evidence type="ECO:0000259" key="7">
    <source>
        <dbReference type="Pfam" id="PF04613"/>
    </source>
</evidence>
<protein>
    <submittedName>
        <fullName evidence="8">UDP-3-O-(3-hydroxymyristoyl)glucosamine N-acyltransferase</fullName>
    </submittedName>
</protein>
<dbReference type="Proteomes" id="UP001501126">
    <property type="component" value="Unassembled WGS sequence"/>
</dbReference>